<evidence type="ECO:0000256" key="9">
    <source>
        <dbReference type="ARBA" id="ARBA00023136"/>
    </source>
</evidence>
<comment type="caution">
    <text evidence="13">The sequence shown here is derived from an EMBL/GenBank/DDBJ whole genome shotgun (WGS) entry which is preliminary data.</text>
</comment>
<evidence type="ECO:0000256" key="6">
    <source>
        <dbReference type="ARBA" id="ARBA00023002"/>
    </source>
</evidence>
<evidence type="ECO:0000256" key="5">
    <source>
        <dbReference type="ARBA" id="ARBA00022989"/>
    </source>
</evidence>
<dbReference type="Pfam" id="PF00487">
    <property type="entry name" value="FA_desaturase"/>
    <property type="match status" value="1"/>
</dbReference>
<evidence type="ECO:0000256" key="11">
    <source>
        <dbReference type="SAM" id="Phobius"/>
    </source>
</evidence>
<evidence type="ECO:0000256" key="3">
    <source>
        <dbReference type="ARBA" id="ARBA00022692"/>
    </source>
</evidence>
<organism evidence="13 14">
    <name type="scientific">Streptomyces axinellae</name>
    <dbReference type="NCBI Taxonomy" id="552788"/>
    <lineage>
        <taxon>Bacteria</taxon>
        <taxon>Bacillati</taxon>
        <taxon>Actinomycetota</taxon>
        <taxon>Actinomycetes</taxon>
        <taxon>Kitasatosporales</taxon>
        <taxon>Streptomycetaceae</taxon>
        <taxon>Streptomyces</taxon>
    </lineage>
</organism>
<keyword evidence="4" id="KW-0276">Fatty acid metabolism</keyword>
<evidence type="ECO:0000259" key="12">
    <source>
        <dbReference type="Pfam" id="PF00487"/>
    </source>
</evidence>
<sequence>MTTSPDVVDTSPKADASARTAAGAESPATSDAVTPLPSATLGGEKRRSVEQIALLLFIIVPFIGLVAAVPLAWGWGVSWLDLGLLVVMYYIGCHGITIGFHRYFTHGSFKAKRPLRIALAIMGSMAVEGPLVRWVADHRKHHKFSDAEGDPHSPWRYGETLPALMKGLWWAHMAWMFDEEQTPQHKYAPDLIKDPALRAISRQFVLWTVISLMIPPLVGGLATWSWQGAATAFFWGSLVRVALLHHVTWSINSICHAVGKRPFKSRDRSGNVWWLAVLSCGESWHNLHHADPTCARHGVQRGQIDSSARIIRWFELAGWAYDVRWPKQDRLATRRNEDGGKRRNKSKDAGRGAASEAGDVAGAGAQTGRREERTAEAA</sequence>
<dbReference type="CDD" id="cd03505">
    <property type="entry name" value="Delta9-FADS-like"/>
    <property type="match status" value="1"/>
</dbReference>
<feature type="transmembrane region" description="Helical" evidence="11">
    <location>
        <begin position="52"/>
        <end position="76"/>
    </location>
</feature>
<feature type="compositionally biased region" description="Basic and acidic residues" evidence="10">
    <location>
        <begin position="368"/>
        <end position="378"/>
    </location>
</feature>
<dbReference type="Proteomes" id="UP001501447">
    <property type="component" value="Unassembled WGS sequence"/>
</dbReference>
<gene>
    <name evidence="13" type="ORF">GCM10009863_36860</name>
</gene>
<dbReference type="PANTHER" id="PTHR11351:SF3">
    <property type="entry name" value="BLL4393 PROTEIN"/>
    <property type="match status" value="1"/>
</dbReference>
<evidence type="ECO:0000256" key="4">
    <source>
        <dbReference type="ARBA" id="ARBA00022832"/>
    </source>
</evidence>
<evidence type="ECO:0000313" key="13">
    <source>
        <dbReference type="EMBL" id="GAA2619531.1"/>
    </source>
</evidence>
<keyword evidence="14" id="KW-1185">Reference proteome</keyword>
<dbReference type="PRINTS" id="PR00075">
    <property type="entry name" value="FACDDSATRASE"/>
</dbReference>
<evidence type="ECO:0000256" key="10">
    <source>
        <dbReference type="SAM" id="MobiDB-lite"/>
    </source>
</evidence>
<evidence type="ECO:0000256" key="8">
    <source>
        <dbReference type="ARBA" id="ARBA00023098"/>
    </source>
</evidence>
<keyword evidence="9 11" id="KW-0472">Membrane</keyword>
<protein>
    <submittedName>
        <fullName evidence="13">Fatty acid desaturase</fullName>
    </submittedName>
</protein>
<dbReference type="PANTHER" id="PTHR11351">
    <property type="entry name" value="ACYL-COA DESATURASE"/>
    <property type="match status" value="1"/>
</dbReference>
<feature type="domain" description="Fatty acid desaturase" evidence="12">
    <location>
        <begin position="79"/>
        <end position="297"/>
    </location>
</feature>
<dbReference type="InterPro" id="IPR005804">
    <property type="entry name" value="FA_desaturase_dom"/>
</dbReference>
<keyword evidence="5 11" id="KW-1133">Transmembrane helix</keyword>
<dbReference type="EMBL" id="BAAARJ010000011">
    <property type="protein sequence ID" value="GAA2619531.1"/>
    <property type="molecule type" value="Genomic_DNA"/>
</dbReference>
<evidence type="ECO:0000313" key="14">
    <source>
        <dbReference type="Proteomes" id="UP001501447"/>
    </source>
</evidence>
<dbReference type="InterPro" id="IPR015876">
    <property type="entry name" value="Acyl-CoA_DS"/>
</dbReference>
<name>A0ABN3Q7Y3_9ACTN</name>
<dbReference type="RefSeq" id="WP_344567287.1">
    <property type="nucleotide sequence ID" value="NZ_BAAARJ010000011.1"/>
</dbReference>
<feature type="transmembrane region" description="Helical" evidence="11">
    <location>
        <begin position="204"/>
        <end position="226"/>
    </location>
</feature>
<comment type="similarity">
    <text evidence="2">Belongs to the fatty acid desaturase type 2 family.</text>
</comment>
<feature type="region of interest" description="Disordered" evidence="10">
    <location>
        <begin position="1"/>
        <end position="39"/>
    </location>
</feature>
<evidence type="ECO:0000256" key="2">
    <source>
        <dbReference type="ARBA" id="ARBA00008749"/>
    </source>
</evidence>
<evidence type="ECO:0000256" key="7">
    <source>
        <dbReference type="ARBA" id="ARBA00023004"/>
    </source>
</evidence>
<proteinExistence type="inferred from homology"/>
<accession>A0ABN3Q7Y3</accession>
<comment type="subcellular location">
    <subcellularLocation>
        <location evidence="1">Membrane</location>
        <topology evidence="1">Multi-pass membrane protein</topology>
    </subcellularLocation>
</comment>
<feature type="region of interest" description="Disordered" evidence="10">
    <location>
        <begin position="332"/>
        <end position="378"/>
    </location>
</feature>
<evidence type="ECO:0000256" key="1">
    <source>
        <dbReference type="ARBA" id="ARBA00004141"/>
    </source>
</evidence>
<keyword evidence="6" id="KW-0560">Oxidoreductase</keyword>
<feature type="transmembrane region" description="Helical" evidence="11">
    <location>
        <begin position="82"/>
        <end position="104"/>
    </location>
</feature>
<keyword evidence="3 11" id="KW-0812">Transmembrane</keyword>
<reference evidence="13 14" key="1">
    <citation type="journal article" date="2019" name="Int. J. Syst. Evol. Microbiol.">
        <title>The Global Catalogue of Microorganisms (GCM) 10K type strain sequencing project: providing services to taxonomists for standard genome sequencing and annotation.</title>
        <authorList>
            <consortium name="The Broad Institute Genomics Platform"/>
            <consortium name="The Broad Institute Genome Sequencing Center for Infectious Disease"/>
            <person name="Wu L."/>
            <person name="Ma J."/>
        </authorList>
    </citation>
    <scope>NUCLEOTIDE SEQUENCE [LARGE SCALE GENOMIC DNA]</scope>
    <source>
        <strain evidence="13 14">JCM 16373</strain>
    </source>
</reference>
<feature type="compositionally biased region" description="Basic and acidic residues" evidence="10">
    <location>
        <begin position="332"/>
        <end position="350"/>
    </location>
</feature>
<keyword evidence="8" id="KW-0443">Lipid metabolism</keyword>
<keyword evidence="7" id="KW-0408">Iron</keyword>